<evidence type="ECO:0000256" key="1">
    <source>
        <dbReference type="ARBA" id="ARBA00000971"/>
    </source>
</evidence>
<organism evidence="10 11">
    <name type="scientific">Parerythrobacter lacustris</name>
    <dbReference type="NCBI Taxonomy" id="2969984"/>
    <lineage>
        <taxon>Bacteria</taxon>
        <taxon>Pseudomonadati</taxon>
        <taxon>Pseudomonadota</taxon>
        <taxon>Alphaproteobacteria</taxon>
        <taxon>Sphingomonadales</taxon>
        <taxon>Erythrobacteraceae</taxon>
        <taxon>Parerythrobacter</taxon>
    </lineage>
</organism>
<dbReference type="EMBL" id="JANKHH010000007">
    <property type="protein sequence ID" value="MCR2834832.1"/>
    <property type="molecule type" value="Genomic_DNA"/>
</dbReference>
<keyword evidence="3 5" id="KW-0697">Rotamase</keyword>
<evidence type="ECO:0000256" key="8">
    <source>
        <dbReference type="SAM" id="Phobius"/>
    </source>
</evidence>
<dbReference type="GO" id="GO:0003755">
    <property type="term" value="F:peptidyl-prolyl cis-trans isomerase activity"/>
    <property type="evidence" value="ECO:0007669"/>
    <property type="project" value="UniProtKB-EC"/>
</dbReference>
<dbReference type="PROSITE" id="PS50059">
    <property type="entry name" value="FKBP_PPIASE"/>
    <property type="match status" value="1"/>
</dbReference>
<gene>
    <name evidence="10" type="ORF">NSO95_12855</name>
</gene>
<dbReference type="Pfam" id="PF00254">
    <property type="entry name" value="FKBP_C"/>
    <property type="match status" value="1"/>
</dbReference>
<evidence type="ECO:0000313" key="11">
    <source>
        <dbReference type="Proteomes" id="UP001206067"/>
    </source>
</evidence>
<keyword evidence="4 5" id="KW-0413">Isomerase</keyword>
<accession>A0ABT1XUD1</accession>
<dbReference type="PANTHER" id="PTHR43811">
    <property type="entry name" value="FKBP-TYPE PEPTIDYL-PROLYL CIS-TRANS ISOMERASE FKPA"/>
    <property type="match status" value="1"/>
</dbReference>
<dbReference type="InterPro" id="IPR001179">
    <property type="entry name" value="PPIase_FKBP_dom"/>
</dbReference>
<keyword evidence="8" id="KW-1133">Transmembrane helix</keyword>
<dbReference type="Gene3D" id="3.10.50.40">
    <property type="match status" value="1"/>
</dbReference>
<comment type="caution">
    <text evidence="10">The sequence shown here is derived from an EMBL/GenBank/DDBJ whole genome shotgun (WGS) entry which is preliminary data.</text>
</comment>
<comment type="catalytic activity">
    <reaction evidence="1 5 6">
        <text>[protein]-peptidylproline (omega=180) = [protein]-peptidylproline (omega=0)</text>
        <dbReference type="Rhea" id="RHEA:16237"/>
        <dbReference type="Rhea" id="RHEA-COMP:10747"/>
        <dbReference type="Rhea" id="RHEA-COMP:10748"/>
        <dbReference type="ChEBI" id="CHEBI:83833"/>
        <dbReference type="ChEBI" id="CHEBI:83834"/>
        <dbReference type="EC" id="5.2.1.8"/>
    </reaction>
</comment>
<keyword evidence="11" id="KW-1185">Reference proteome</keyword>
<dbReference type="Proteomes" id="UP001206067">
    <property type="component" value="Unassembled WGS sequence"/>
</dbReference>
<dbReference type="SUPFAM" id="SSF54534">
    <property type="entry name" value="FKBP-like"/>
    <property type="match status" value="1"/>
</dbReference>
<evidence type="ECO:0000256" key="7">
    <source>
        <dbReference type="SAM" id="MobiDB-lite"/>
    </source>
</evidence>
<feature type="region of interest" description="Disordered" evidence="7">
    <location>
        <begin position="160"/>
        <end position="190"/>
    </location>
</feature>
<dbReference type="EC" id="5.2.1.8" evidence="6"/>
<dbReference type="RefSeq" id="WP_257596679.1">
    <property type="nucleotide sequence ID" value="NZ_JANKHH010000007.1"/>
</dbReference>
<dbReference type="InterPro" id="IPR046357">
    <property type="entry name" value="PPIase_dom_sf"/>
</dbReference>
<comment type="similarity">
    <text evidence="2 6">Belongs to the FKBP-type PPIase family.</text>
</comment>
<evidence type="ECO:0000256" key="4">
    <source>
        <dbReference type="ARBA" id="ARBA00023235"/>
    </source>
</evidence>
<proteinExistence type="inferred from homology"/>
<sequence length="190" mass="19921">MTEVTRVPIQPIAKGSLTKLWLGVILAVLAGAGLAWAAVPAGVEVKALTEGTGPSPGATDVVLINYTGKLADGTVFDEGQAVPLQLDQMIPGFSEGVVKMKKGGKYELTIPSDKGYGAEDKRNPQTGEVVIPGGSDLVFEVELLEFMSAEDYQMRMQMMQQMMQQQQQDGGAPGGAPQGAPQGAPPIPPQ</sequence>
<evidence type="ECO:0000256" key="5">
    <source>
        <dbReference type="PROSITE-ProRule" id="PRU00277"/>
    </source>
</evidence>
<keyword evidence="8" id="KW-0812">Transmembrane</keyword>
<evidence type="ECO:0000313" key="10">
    <source>
        <dbReference type="EMBL" id="MCR2834832.1"/>
    </source>
</evidence>
<reference evidence="10 11" key="1">
    <citation type="submission" date="2022-08" db="EMBL/GenBank/DDBJ databases">
        <title>Polyphasic taxonomy analysis of Qipengyuania sp.RS5-5.</title>
        <authorList>
            <person name="Xamxidin M."/>
            <person name="Wu M."/>
        </authorList>
    </citation>
    <scope>NUCLEOTIDE SEQUENCE [LARGE SCALE GENOMIC DNA]</scope>
    <source>
        <strain evidence="10 11">RS5-5</strain>
    </source>
</reference>
<feature type="domain" description="PPIase FKBP-type" evidence="9">
    <location>
        <begin position="59"/>
        <end position="147"/>
    </location>
</feature>
<keyword evidence="8" id="KW-0472">Membrane</keyword>
<name>A0ABT1XUD1_9SPHN</name>
<evidence type="ECO:0000259" key="9">
    <source>
        <dbReference type="PROSITE" id="PS50059"/>
    </source>
</evidence>
<evidence type="ECO:0000256" key="6">
    <source>
        <dbReference type="RuleBase" id="RU003915"/>
    </source>
</evidence>
<feature type="compositionally biased region" description="Low complexity" evidence="7">
    <location>
        <begin position="160"/>
        <end position="170"/>
    </location>
</feature>
<evidence type="ECO:0000256" key="3">
    <source>
        <dbReference type="ARBA" id="ARBA00023110"/>
    </source>
</evidence>
<dbReference type="PANTHER" id="PTHR43811:SF19">
    <property type="entry name" value="39 KDA FK506-BINDING NUCLEAR PROTEIN"/>
    <property type="match status" value="1"/>
</dbReference>
<evidence type="ECO:0000256" key="2">
    <source>
        <dbReference type="ARBA" id="ARBA00006577"/>
    </source>
</evidence>
<protein>
    <recommendedName>
        <fullName evidence="6">Peptidyl-prolyl cis-trans isomerase</fullName>
        <ecNumber evidence="6">5.2.1.8</ecNumber>
    </recommendedName>
</protein>
<feature type="transmembrane region" description="Helical" evidence="8">
    <location>
        <begin position="20"/>
        <end position="39"/>
    </location>
</feature>